<feature type="compositionally biased region" description="Basic and acidic residues" evidence="1">
    <location>
        <begin position="451"/>
        <end position="465"/>
    </location>
</feature>
<feature type="compositionally biased region" description="Low complexity" evidence="1">
    <location>
        <begin position="190"/>
        <end position="200"/>
    </location>
</feature>
<dbReference type="SMART" id="SM00271">
    <property type="entry name" value="DnaJ"/>
    <property type="match status" value="1"/>
</dbReference>
<dbReference type="EMBL" id="JAMSHJ010000001">
    <property type="protein sequence ID" value="KAI5447424.1"/>
    <property type="molecule type" value="Genomic_DNA"/>
</dbReference>
<dbReference type="Gramene" id="Psat01G0503700-T1">
    <property type="protein sequence ID" value="KAI5447424.1"/>
    <property type="gene ID" value="KIW84_015037"/>
</dbReference>
<keyword evidence="4" id="KW-1185">Reference proteome</keyword>
<dbReference type="InterPro" id="IPR036869">
    <property type="entry name" value="J_dom_sf"/>
</dbReference>
<dbReference type="Gramene" id="Psat1g186840.4">
    <property type="protein sequence ID" value="Psat1g186840.4.cds1"/>
    <property type="gene ID" value="Psat1g186840"/>
</dbReference>
<reference evidence="3 4" key="1">
    <citation type="journal article" date="2022" name="Nat. Genet.">
        <title>Improved pea reference genome and pan-genome highlight genomic features and evolutionary characteristics.</title>
        <authorList>
            <person name="Yang T."/>
            <person name="Liu R."/>
            <person name="Luo Y."/>
            <person name="Hu S."/>
            <person name="Wang D."/>
            <person name="Wang C."/>
            <person name="Pandey M.K."/>
            <person name="Ge S."/>
            <person name="Xu Q."/>
            <person name="Li N."/>
            <person name="Li G."/>
            <person name="Huang Y."/>
            <person name="Saxena R.K."/>
            <person name="Ji Y."/>
            <person name="Li M."/>
            <person name="Yan X."/>
            <person name="He Y."/>
            <person name="Liu Y."/>
            <person name="Wang X."/>
            <person name="Xiang C."/>
            <person name="Varshney R.K."/>
            <person name="Ding H."/>
            <person name="Gao S."/>
            <person name="Zong X."/>
        </authorList>
    </citation>
    <scope>NUCLEOTIDE SEQUENCE [LARGE SCALE GENOMIC DNA]</scope>
    <source>
        <strain evidence="3 4">cv. Zhongwan 6</strain>
    </source>
</reference>
<dbReference type="InterPro" id="IPR056988">
    <property type="entry name" value="Zn_ribbon_pln"/>
</dbReference>
<dbReference type="PROSITE" id="PS50076">
    <property type="entry name" value="DNAJ_2"/>
    <property type="match status" value="1"/>
</dbReference>
<gene>
    <name evidence="3" type="ORF">KIW84_015037</name>
</gene>
<protein>
    <recommendedName>
        <fullName evidence="2">J domain-containing protein</fullName>
    </recommendedName>
</protein>
<dbReference type="InterPro" id="IPR001623">
    <property type="entry name" value="DnaJ_domain"/>
</dbReference>
<evidence type="ECO:0000313" key="3">
    <source>
        <dbReference type="EMBL" id="KAI5447425.1"/>
    </source>
</evidence>
<dbReference type="Gramene" id="Psat1g186840.2">
    <property type="protein sequence ID" value="Psat1g186840.2.cds1"/>
    <property type="gene ID" value="Psat1g186840"/>
</dbReference>
<proteinExistence type="predicted"/>
<dbReference type="SUPFAM" id="SSF46565">
    <property type="entry name" value="Chaperone J-domain"/>
    <property type="match status" value="1"/>
</dbReference>
<dbReference type="CDD" id="cd06257">
    <property type="entry name" value="DnaJ"/>
    <property type="match status" value="1"/>
</dbReference>
<feature type="compositionally biased region" description="Polar residues" evidence="1">
    <location>
        <begin position="252"/>
        <end position="270"/>
    </location>
</feature>
<dbReference type="InterPro" id="IPR024593">
    <property type="entry name" value="DUF3444"/>
</dbReference>
<dbReference type="Pfam" id="PF00226">
    <property type="entry name" value="DnaJ"/>
    <property type="match status" value="1"/>
</dbReference>
<feature type="compositionally biased region" description="Low complexity" evidence="1">
    <location>
        <begin position="319"/>
        <end position="330"/>
    </location>
</feature>
<sequence length="974" mass="110711">MDCNKEEALRAKDIAEKKMESKDFIGARTIITKAQKLYPNLENITQMLVVCDVHCSAEQKLLGTTNVVDWYKVLQIDRNDNDAIIKKQYKKFALQLHPDKNKFAGAESAFKLIGEAQRVLLDREKRALLNMTLSKFSMSRTAMPSHQRSVPVNFNPVMQTNFRPIYTNLNPQQPPPPQPQPPPPQPPKQPTQQSKQPTQQGLNGGVQPTFWTMCSFCSVKFEYYRVVLNRSLRCQHCSKPFVAYEVGAQGTKPATNSSHKAFGHQNNTPHPGTFKVDVGSQGGLHAQRSNKESHHKKDSTSNVSVKPNGKRKRKHVVHSSESSESIGSTDSESEDDTFFSNGFPGVSTSREERPRRSTRQKHQVSYNENISDDEGELEPSKQGKESASPCSDRENNEETKTDDQNGLAAGLKDDLKGVKQQKQKNYSEESLKDIDVKIKEVGGKETAGSSKIDEVSEHSDSKSSNHSDGFVYPDPEFSDFDKDKKEGCFTPGQIWAVYDDTDGMPRFYALIKKVFSPGFKMQITWLEADPDGEDEHKWIEENLPSACGKYKLGKTVTIKDQPMFSHLTLWERISRTTFKVYPRKGETWALFKNWDIKWYTDAESHQKYDLEYVEILSDYVEGVGVIVAYLAKLKGYVSLFSRITNGGNQPFQMSPAELFRFSHRIPSFKMTGQERAGVPEGSYELDPISLPIEEIGTPDDLEVNVASSAKVNLERSNSVEKKKDLVDHIDDVGAPSASVQDSFEVPDPSFYQFDAERSHEKFEAGQIWAFYGDEDELPKYYGQIKGVRRIGPKIELEVFYLTDCRLPKKVIRWDDKDMIISCGRFKIKPSAKICTYSNTNSVSHLVHASSVEKNKEYEIFPRKGEIWALYRDWTTKIKRSDLKNWEYDIVEIIEDGDMWTDILFLEKVNGYSSVFKGKLNSGGSTMTMTISMNELLKFSHKIPAFKLTEEHDNNLRGFWELDPGAIPQHYLSKE</sequence>
<dbReference type="Pfam" id="PF23551">
    <property type="entry name" value="Zn_ribbon_20"/>
    <property type="match status" value="1"/>
</dbReference>
<feature type="domain" description="J" evidence="2">
    <location>
        <begin position="69"/>
        <end position="133"/>
    </location>
</feature>
<dbReference type="AlphaFoldDB" id="A0A9D5BPP2"/>
<feature type="region of interest" description="Disordered" evidence="1">
    <location>
        <begin position="443"/>
        <end position="484"/>
    </location>
</feature>
<evidence type="ECO:0000259" key="2">
    <source>
        <dbReference type="PROSITE" id="PS50076"/>
    </source>
</evidence>
<feature type="region of interest" description="Disordered" evidence="1">
    <location>
        <begin position="165"/>
        <end position="204"/>
    </location>
</feature>
<comment type="caution">
    <text evidence="3">The sequence shown here is derived from an EMBL/GenBank/DDBJ whole genome shotgun (WGS) entry which is preliminary data.</text>
</comment>
<feature type="compositionally biased region" description="Basic residues" evidence="1">
    <location>
        <begin position="308"/>
        <end position="317"/>
    </location>
</feature>
<dbReference type="Proteomes" id="UP001058974">
    <property type="component" value="Chromosome 1"/>
</dbReference>
<evidence type="ECO:0000256" key="1">
    <source>
        <dbReference type="SAM" id="MobiDB-lite"/>
    </source>
</evidence>
<dbReference type="PRINTS" id="PR00625">
    <property type="entry name" value="JDOMAIN"/>
</dbReference>
<dbReference type="PANTHER" id="PTHR45089:SF24">
    <property type="entry name" value="DNAJ HEAT SHOCK N-TERMINAL DOMAIN-CONTAINING PROTEIN"/>
    <property type="match status" value="1"/>
</dbReference>
<dbReference type="Gramene" id="Psat1g186840.1">
    <property type="protein sequence ID" value="Psat1g186840.1.cds1"/>
    <property type="gene ID" value="Psat1g186840"/>
</dbReference>
<dbReference type="Pfam" id="PF11926">
    <property type="entry name" value="DUF3444"/>
    <property type="match status" value="2"/>
</dbReference>
<dbReference type="PANTHER" id="PTHR45089">
    <property type="entry name" value="DNAJ HEAT SHOCK AMINO-TERMINAL DOMAIN PROTEIN-RELATED"/>
    <property type="match status" value="1"/>
</dbReference>
<evidence type="ECO:0000313" key="4">
    <source>
        <dbReference type="Proteomes" id="UP001058974"/>
    </source>
</evidence>
<feature type="compositionally biased region" description="Pro residues" evidence="1">
    <location>
        <begin position="172"/>
        <end position="189"/>
    </location>
</feature>
<feature type="compositionally biased region" description="Basic and acidic residues" evidence="1">
    <location>
        <begin position="391"/>
        <end position="403"/>
    </location>
</feature>
<dbReference type="Gramene" id="Psat1g186840.3">
    <property type="protein sequence ID" value="Psat1g186840.3.cds1"/>
    <property type="gene ID" value="Psat1g186840"/>
</dbReference>
<dbReference type="OrthoDB" id="10250354at2759"/>
<dbReference type="Gramene" id="PSAT_LOCUS4338_t1">
    <property type="protein sequence ID" value="CAL5183806.1"/>
    <property type="gene ID" value="PSAT_LOCUS4338"/>
</dbReference>
<dbReference type="Gene3D" id="1.10.287.110">
    <property type="entry name" value="DnaJ domain"/>
    <property type="match status" value="1"/>
</dbReference>
<feature type="region of interest" description="Disordered" evidence="1">
    <location>
        <begin position="252"/>
        <end position="427"/>
    </location>
</feature>
<organism evidence="3 4">
    <name type="scientific">Pisum sativum</name>
    <name type="common">Garden pea</name>
    <name type="synonym">Lathyrus oleraceus</name>
    <dbReference type="NCBI Taxonomy" id="3888"/>
    <lineage>
        <taxon>Eukaryota</taxon>
        <taxon>Viridiplantae</taxon>
        <taxon>Streptophyta</taxon>
        <taxon>Embryophyta</taxon>
        <taxon>Tracheophyta</taxon>
        <taxon>Spermatophyta</taxon>
        <taxon>Magnoliopsida</taxon>
        <taxon>eudicotyledons</taxon>
        <taxon>Gunneridae</taxon>
        <taxon>Pentapetalae</taxon>
        <taxon>rosids</taxon>
        <taxon>fabids</taxon>
        <taxon>Fabales</taxon>
        <taxon>Fabaceae</taxon>
        <taxon>Papilionoideae</taxon>
        <taxon>50 kb inversion clade</taxon>
        <taxon>NPAAA clade</taxon>
        <taxon>Hologalegina</taxon>
        <taxon>IRL clade</taxon>
        <taxon>Fabeae</taxon>
        <taxon>Lathyrus</taxon>
    </lineage>
</organism>
<dbReference type="EMBL" id="JAMSHJ010000001">
    <property type="protein sequence ID" value="KAI5447425.1"/>
    <property type="molecule type" value="Genomic_DNA"/>
</dbReference>
<accession>A0A9D5BPP2</accession>
<dbReference type="Gramene" id="Psat01G0503700-T2">
    <property type="protein sequence ID" value="KAI5447425.1"/>
    <property type="gene ID" value="KIW84_015037"/>
</dbReference>
<name>A0A9D5BPP2_PEA</name>